<organism evidence="16 17">
    <name type="scientific">Microbacterium memoriense</name>
    <dbReference type="NCBI Taxonomy" id="2978350"/>
    <lineage>
        <taxon>Bacteria</taxon>
        <taxon>Bacillati</taxon>
        <taxon>Actinomycetota</taxon>
        <taxon>Actinomycetes</taxon>
        <taxon>Micrococcales</taxon>
        <taxon>Microbacteriaceae</taxon>
        <taxon>Microbacterium</taxon>
    </lineage>
</organism>
<dbReference type="RefSeq" id="WP_261605984.1">
    <property type="nucleotide sequence ID" value="NZ_JAODOR010000004.1"/>
</dbReference>
<gene>
    <name evidence="16" type="ORF">N4R40_03550</name>
</gene>
<dbReference type="EMBL" id="JAODOR010000004">
    <property type="protein sequence ID" value="MCT9001444.1"/>
    <property type="molecule type" value="Genomic_DNA"/>
</dbReference>
<evidence type="ECO:0000256" key="10">
    <source>
        <dbReference type="ARBA" id="ARBA00022840"/>
    </source>
</evidence>
<evidence type="ECO:0000256" key="7">
    <source>
        <dbReference type="ARBA" id="ARBA00022679"/>
    </source>
</evidence>
<comment type="subunit">
    <text evidence="3">Monomer.</text>
</comment>
<feature type="domain" description="Maltokinase N-terminal cap" evidence="15">
    <location>
        <begin position="13"/>
        <end position="96"/>
    </location>
</feature>
<evidence type="ECO:0000259" key="15">
    <source>
        <dbReference type="Pfam" id="PF18085"/>
    </source>
</evidence>
<reference evidence="16 17" key="1">
    <citation type="journal article" date="2024" name="Int. J. Syst. Evol. Microbiol.">
        <title>Microbacterium memoriense sp. nov., a member of the Actinomycetota from marine beach sediment of the north coast of Portugal.</title>
        <authorList>
            <person name="Santos J.D.N.D."/>
            <person name="Klimek D."/>
            <person name="Calusinska M."/>
            <person name="Lobo-da-Cunha A."/>
            <person name="Catita J."/>
            <person name="Goncalves H."/>
            <person name="Gonzalez I."/>
            <person name="Lage O.M."/>
        </authorList>
    </citation>
    <scope>NUCLEOTIDE SEQUENCE [LARGE SCALE GENOMIC DNA]</scope>
    <source>
        <strain evidence="16 17">PMIC_1C1B</strain>
    </source>
</reference>
<dbReference type="EC" id="2.7.1.175" evidence="4"/>
<evidence type="ECO:0000256" key="3">
    <source>
        <dbReference type="ARBA" id="ARBA00011245"/>
    </source>
</evidence>
<dbReference type="InterPro" id="IPR011009">
    <property type="entry name" value="Kinase-like_dom_sf"/>
</dbReference>
<dbReference type="Pfam" id="PF18085">
    <property type="entry name" value="Mak_N_cap"/>
    <property type="match status" value="1"/>
</dbReference>
<keyword evidence="11" id="KW-0320">Glycogen biosynthesis</keyword>
<evidence type="ECO:0000313" key="16">
    <source>
        <dbReference type="EMBL" id="MCT9001444.1"/>
    </source>
</evidence>
<keyword evidence="17" id="KW-1185">Reference proteome</keyword>
<keyword evidence="8" id="KW-0547">Nucleotide-binding</keyword>
<dbReference type="Gene3D" id="3.90.1200.10">
    <property type="match status" value="1"/>
</dbReference>
<evidence type="ECO:0000256" key="6">
    <source>
        <dbReference type="ARBA" id="ARBA00022600"/>
    </source>
</evidence>
<sequence>MTLDRTLACLTEWLPRQRWFTAGATPPRVRVLADHLLPTDDTTATVRVLVLVDEAPARPIVYQVPLVERASTDAADPASVIGRGDGDSVLIDGPHDRAYTRALFADLGLGTGDVTAEVLSGEQSNTSIIYRSPSAPPVICKVFRPLNPGLNPDIELQTALADAGSVHVPRAIGRVDGFWRSPSDANTSVEGSFAFAQEFLSDVEDAWRVALRAAFTRTDFTTAAAALGRATADVHRDLARLLPTAPADAAARTALAGAWACRLSIAIDEVPALSEKRPAIEAVYAAAAEQIWPALQRVHGDYHLGQVLLVPGRGWVVLDFEGEPMRPIAERRAPDLALRDIAGMLRSFDYVAGSLRLDRRGDAAVSDAWARAAREAFLTGYRDAVGDEPTGALLDALELDKAVYEAIYEARHRPAWLQIPLSAIERLVAR</sequence>
<evidence type="ECO:0000256" key="13">
    <source>
        <dbReference type="ARBA" id="ARBA00031251"/>
    </source>
</evidence>
<evidence type="ECO:0000256" key="2">
    <source>
        <dbReference type="ARBA" id="ARBA00006219"/>
    </source>
</evidence>
<comment type="pathway">
    <text evidence="1">Glycan biosynthesis; glycogen biosynthesis.</text>
</comment>
<evidence type="ECO:0000256" key="5">
    <source>
        <dbReference type="ARBA" id="ARBA00013882"/>
    </source>
</evidence>
<evidence type="ECO:0000256" key="1">
    <source>
        <dbReference type="ARBA" id="ARBA00004964"/>
    </source>
</evidence>
<comment type="catalytic activity">
    <reaction evidence="14">
        <text>D-maltose + ATP = alpha-maltose 1-phosphate + ADP + H(+)</text>
        <dbReference type="Rhea" id="RHEA:31915"/>
        <dbReference type="ChEBI" id="CHEBI:15378"/>
        <dbReference type="ChEBI" id="CHEBI:17306"/>
        <dbReference type="ChEBI" id="CHEBI:30616"/>
        <dbReference type="ChEBI" id="CHEBI:63576"/>
        <dbReference type="ChEBI" id="CHEBI:456216"/>
        <dbReference type="EC" id="2.7.1.175"/>
    </reaction>
</comment>
<keyword evidence="6" id="KW-0321">Glycogen metabolism</keyword>
<keyword evidence="7" id="KW-0808">Transferase</keyword>
<keyword evidence="10" id="KW-0067">ATP-binding</keyword>
<comment type="caution">
    <text evidence="16">The sequence shown here is derived from an EMBL/GenBank/DDBJ whole genome shotgun (WGS) entry which is preliminary data.</text>
</comment>
<evidence type="ECO:0000256" key="14">
    <source>
        <dbReference type="ARBA" id="ARBA00049067"/>
    </source>
</evidence>
<comment type="similarity">
    <text evidence="2">Belongs to the aminoglycoside phosphotransferase family.</text>
</comment>
<evidence type="ECO:0000256" key="8">
    <source>
        <dbReference type="ARBA" id="ARBA00022741"/>
    </source>
</evidence>
<dbReference type="SUPFAM" id="SSF56112">
    <property type="entry name" value="Protein kinase-like (PK-like)"/>
    <property type="match status" value="1"/>
</dbReference>
<proteinExistence type="inferred from homology"/>
<evidence type="ECO:0000256" key="9">
    <source>
        <dbReference type="ARBA" id="ARBA00022777"/>
    </source>
</evidence>
<dbReference type="Proteomes" id="UP001300496">
    <property type="component" value="Unassembled WGS sequence"/>
</dbReference>
<protein>
    <recommendedName>
        <fullName evidence="5">Maltokinase</fullName>
        <ecNumber evidence="4">2.7.1.175</ecNumber>
    </recommendedName>
    <alternativeName>
        <fullName evidence="13">Maltose-1-phosphate synthase</fullName>
    </alternativeName>
</protein>
<keyword evidence="9" id="KW-0418">Kinase</keyword>
<accession>A0ABT2PA06</accession>
<name>A0ABT2PA06_9MICO</name>
<evidence type="ECO:0000256" key="11">
    <source>
        <dbReference type="ARBA" id="ARBA00023056"/>
    </source>
</evidence>
<dbReference type="InterPro" id="IPR040999">
    <property type="entry name" value="Mak_N_cap"/>
</dbReference>
<evidence type="ECO:0000256" key="4">
    <source>
        <dbReference type="ARBA" id="ARBA00011962"/>
    </source>
</evidence>
<evidence type="ECO:0000313" key="17">
    <source>
        <dbReference type="Proteomes" id="UP001300496"/>
    </source>
</evidence>
<keyword evidence="12" id="KW-0119">Carbohydrate metabolism</keyword>
<evidence type="ECO:0000256" key="12">
    <source>
        <dbReference type="ARBA" id="ARBA00023277"/>
    </source>
</evidence>